<feature type="transmembrane region" description="Helical" evidence="1">
    <location>
        <begin position="124"/>
        <end position="144"/>
    </location>
</feature>
<keyword evidence="1" id="KW-0812">Transmembrane</keyword>
<accession>A0A367ITL6</accession>
<sequence length="239" mass="26477">MIKTCLWLSVLLTLPAYIWYLSVNLTSMSNLTAIYNTGCFFAYLFSIFMLHDSIVPSKVVAVMLCMLGVLTMAYWSSDEPLQDDDNDDNSRSWLGIFVSCIGASLYGFYEVFYKKYASPSEPTILFANTITGLIGLVTFFILWVPIPVLHVMGIEQFAWPDATTFWYILAIALMSVIYNATFMVVIALINPVFAAVGVMLTIPAVAITDVLVTGVMVPSSTIIGSIFILAGFYILNKQV</sequence>
<dbReference type="Proteomes" id="UP000252139">
    <property type="component" value="Unassembled WGS sequence"/>
</dbReference>
<dbReference type="PANTHER" id="PTHR19346">
    <property type="entry name" value="SUGAR PHOSPHATE TRANSPORTER DOMAIN-CONTAINING PROTEIN"/>
    <property type="match status" value="1"/>
</dbReference>
<keyword evidence="1" id="KW-0472">Membrane</keyword>
<keyword evidence="1" id="KW-1133">Transmembrane helix</keyword>
<evidence type="ECO:0000256" key="1">
    <source>
        <dbReference type="SAM" id="Phobius"/>
    </source>
</evidence>
<feature type="transmembrane region" description="Helical" evidence="1">
    <location>
        <begin position="217"/>
        <end position="235"/>
    </location>
</feature>
<dbReference type="AlphaFoldDB" id="A0A367ITL6"/>
<feature type="transmembrane region" description="Helical" evidence="1">
    <location>
        <begin position="192"/>
        <end position="211"/>
    </location>
</feature>
<protein>
    <recommendedName>
        <fullName evidence="4">EamA domain-containing protein</fullName>
    </recommendedName>
</protein>
<feature type="transmembrane region" description="Helical" evidence="1">
    <location>
        <begin position="164"/>
        <end position="185"/>
    </location>
</feature>
<feature type="transmembrane region" description="Helical" evidence="1">
    <location>
        <begin position="59"/>
        <end position="77"/>
    </location>
</feature>
<dbReference type="EMBL" id="PJQL01003643">
    <property type="protein sequence ID" value="RCH80976.1"/>
    <property type="molecule type" value="Genomic_DNA"/>
</dbReference>
<comment type="caution">
    <text evidence="2">The sequence shown here is derived from an EMBL/GenBank/DDBJ whole genome shotgun (WGS) entry which is preliminary data.</text>
</comment>
<reference evidence="2 3" key="1">
    <citation type="journal article" date="2018" name="G3 (Bethesda)">
        <title>Phylogenetic and Phylogenomic Definition of Rhizopus Species.</title>
        <authorList>
            <person name="Gryganskyi A.P."/>
            <person name="Golan J."/>
            <person name="Dolatabadi S."/>
            <person name="Mondo S."/>
            <person name="Robb S."/>
            <person name="Idnurm A."/>
            <person name="Muszewska A."/>
            <person name="Steczkiewicz K."/>
            <person name="Masonjones S."/>
            <person name="Liao H.L."/>
            <person name="Gajdeczka M.T."/>
            <person name="Anike F."/>
            <person name="Vuek A."/>
            <person name="Anishchenko I.M."/>
            <person name="Voigt K."/>
            <person name="de Hoog G.S."/>
            <person name="Smith M.E."/>
            <person name="Heitman J."/>
            <person name="Vilgalys R."/>
            <person name="Stajich J.E."/>
        </authorList>
    </citation>
    <scope>NUCLEOTIDE SEQUENCE [LARGE SCALE GENOMIC DNA]</scope>
    <source>
        <strain evidence="2 3">CBS 357.93</strain>
    </source>
</reference>
<feature type="transmembrane region" description="Helical" evidence="1">
    <location>
        <begin position="92"/>
        <end position="112"/>
    </location>
</feature>
<evidence type="ECO:0000313" key="2">
    <source>
        <dbReference type="EMBL" id="RCH80976.1"/>
    </source>
</evidence>
<dbReference type="InterPro" id="IPR026505">
    <property type="entry name" value="Solute_c_fam_35_mem_F3/F4"/>
</dbReference>
<dbReference type="PANTHER" id="PTHR19346:SF4">
    <property type="entry name" value="SUGAR PHOSPHATE TRANSPORTER DOMAIN-CONTAINING PROTEIN"/>
    <property type="match status" value="1"/>
</dbReference>
<keyword evidence="3" id="KW-1185">Reference proteome</keyword>
<evidence type="ECO:0000313" key="3">
    <source>
        <dbReference type="Proteomes" id="UP000252139"/>
    </source>
</evidence>
<dbReference type="InterPro" id="IPR037185">
    <property type="entry name" value="EmrE-like"/>
</dbReference>
<organism evidence="2 3">
    <name type="scientific">Rhizopus azygosporus</name>
    <name type="common">Rhizopus microsporus var. azygosporus</name>
    <dbReference type="NCBI Taxonomy" id="86630"/>
    <lineage>
        <taxon>Eukaryota</taxon>
        <taxon>Fungi</taxon>
        <taxon>Fungi incertae sedis</taxon>
        <taxon>Mucoromycota</taxon>
        <taxon>Mucoromycotina</taxon>
        <taxon>Mucoromycetes</taxon>
        <taxon>Mucorales</taxon>
        <taxon>Mucorineae</taxon>
        <taxon>Rhizopodaceae</taxon>
        <taxon>Rhizopus</taxon>
    </lineage>
</organism>
<dbReference type="SUPFAM" id="SSF103481">
    <property type="entry name" value="Multidrug resistance efflux transporter EmrE"/>
    <property type="match status" value="1"/>
</dbReference>
<dbReference type="OrthoDB" id="10062838at2759"/>
<gene>
    <name evidence="2" type="ORF">CU097_001400</name>
</gene>
<proteinExistence type="predicted"/>
<evidence type="ECO:0008006" key="4">
    <source>
        <dbReference type="Google" id="ProtNLM"/>
    </source>
</evidence>
<name>A0A367ITL6_RHIAZ</name>
<feature type="transmembrane region" description="Helical" evidence="1">
    <location>
        <begin position="32"/>
        <end position="50"/>
    </location>
</feature>